<protein>
    <submittedName>
        <fullName evidence="1">Uncharacterized protein</fullName>
    </submittedName>
</protein>
<accession>A0A7W9TIZ7</accession>
<gene>
    <name evidence="1" type="ORF">HNR57_007561</name>
</gene>
<dbReference type="RefSeq" id="WP_184567524.1">
    <property type="nucleotide sequence ID" value="NZ_BAAARS010000019.1"/>
</dbReference>
<comment type="caution">
    <text evidence="1">The sequence shown here is derived from an EMBL/GenBank/DDBJ whole genome shotgun (WGS) entry which is preliminary data.</text>
</comment>
<dbReference type="AlphaFoldDB" id="A0A7W9TIZ7"/>
<dbReference type="EMBL" id="JACHGV010000020">
    <property type="protein sequence ID" value="MBB6081610.1"/>
    <property type="molecule type" value="Genomic_DNA"/>
</dbReference>
<proteinExistence type="predicted"/>
<reference evidence="1 2" key="1">
    <citation type="submission" date="2020-08" db="EMBL/GenBank/DDBJ databases">
        <title>Genomic Encyclopedia of Type Strains, Phase IV (KMG-IV): sequencing the most valuable type-strain genomes for metagenomic binning, comparative biology and taxonomic classification.</title>
        <authorList>
            <person name="Goeker M."/>
        </authorList>
    </citation>
    <scope>NUCLEOTIDE SEQUENCE [LARGE SCALE GENOMIC DNA]</scope>
    <source>
        <strain evidence="1 2">DSM 43350</strain>
    </source>
</reference>
<evidence type="ECO:0000313" key="2">
    <source>
        <dbReference type="Proteomes" id="UP000591537"/>
    </source>
</evidence>
<evidence type="ECO:0000313" key="1">
    <source>
        <dbReference type="EMBL" id="MBB6081610.1"/>
    </source>
</evidence>
<sequence length="92" mass="10254">MAPTFEDLVTLQRTADGAHTEVQGLYDGYGRTPSSGWTEHQRTAWHTAWKAWVDAVRDVQEAVTAYAFEQGSERRLVDAEVKKAARHPGPAD</sequence>
<dbReference type="Proteomes" id="UP000591537">
    <property type="component" value="Unassembled WGS sequence"/>
</dbReference>
<keyword evidence="2" id="KW-1185">Reference proteome</keyword>
<organism evidence="1 2">
    <name type="scientific">Streptomyces paradoxus</name>
    <dbReference type="NCBI Taxonomy" id="66375"/>
    <lineage>
        <taxon>Bacteria</taxon>
        <taxon>Bacillati</taxon>
        <taxon>Actinomycetota</taxon>
        <taxon>Actinomycetes</taxon>
        <taxon>Kitasatosporales</taxon>
        <taxon>Streptomycetaceae</taxon>
        <taxon>Streptomyces</taxon>
    </lineage>
</organism>
<name>A0A7W9TIZ7_9ACTN</name>